<dbReference type="RefSeq" id="XP_009784776.1">
    <property type="nucleotide sequence ID" value="XM_009786474.1"/>
</dbReference>
<gene>
    <name evidence="2 3 4 5 6" type="primary">LOC104233148</name>
</gene>
<evidence type="ECO:0000313" key="2">
    <source>
        <dbReference type="RefSeq" id="XP_009784774.1"/>
    </source>
</evidence>
<dbReference type="OrthoDB" id="10358329at2759"/>
<dbReference type="Proteomes" id="UP000189701">
    <property type="component" value="Unplaced"/>
</dbReference>
<reference evidence="2 3" key="2">
    <citation type="submission" date="2025-04" db="UniProtKB">
        <authorList>
            <consortium name="RefSeq"/>
        </authorList>
    </citation>
    <scope>IDENTIFICATION</scope>
    <source>
        <tissue evidence="2 3">Leaf</tissue>
    </source>
</reference>
<organism evidence="1 5">
    <name type="scientific">Nicotiana sylvestris</name>
    <name type="common">Wood tobacco</name>
    <name type="synonym">South American tobacco</name>
    <dbReference type="NCBI Taxonomy" id="4096"/>
    <lineage>
        <taxon>Eukaryota</taxon>
        <taxon>Viridiplantae</taxon>
        <taxon>Streptophyta</taxon>
        <taxon>Embryophyta</taxon>
        <taxon>Tracheophyta</taxon>
        <taxon>Spermatophyta</taxon>
        <taxon>Magnoliopsida</taxon>
        <taxon>eudicotyledons</taxon>
        <taxon>Gunneridae</taxon>
        <taxon>Pentapetalae</taxon>
        <taxon>asterids</taxon>
        <taxon>lamiids</taxon>
        <taxon>Solanales</taxon>
        <taxon>Solanaceae</taxon>
        <taxon>Nicotianoideae</taxon>
        <taxon>Nicotianeae</taxon>
        <taxon>Nicotiana</taxon>
    </lineage>
</organism>
<protein>
    <submittedName>
        <fullName evidence="2 3">Uncharacterized protein LOC104233148 isoform X1</fullName>
    </submittedName>
</protein>
<dbReference type="RefSeq" id="XP_009784778.1">
    <property type="nucleotide sequence ID" value="XM_009786476.1"/>
</dbReference>
<evidence type="ECO:0000313" key="5">
    <source>
        <dbReference type="RefSeq" id="XP_009784778.1"/>
    </source>
</evidence>
<dbReference type="AlphaFoldDB" id="A0A1U7X1R8"/>
<evidence type="ECO:0000313" key="3">
    <source>
        <dbReference type="RefSeq" id="XP_009784775.1"/>
    </source>
</evidence>
<reference evidence="1" key="1">
    <citation type="journal article" date="2013" name="Genome Biol.">
        <title>Reference genomes and transcriptomes of Nicotiana sylvestris and Nicotiana tomentosiformis.</title>
        <authorList>
            <person name="Sierro N."/>
            <person name="Battey J.N."/>
            <person name="Ouadi S."/>
            <person name="Bovet L."/>
            <person name="Goepfert S."/>
            <person name="Bakaher N."/>
            <person name="Peitsch M.C."/>
            <person name="Ivanov N.V."/>
        </authorList>
    </citation>
    <scope>NUCLEOTIDE SEQUENCE [LARGE SCALE GENOMIC DNA]</scope>
</reference>
<dbReference type="RefSeq" id="XP_009784775.1">
    <property type="nucleotide sequence ID" value="XM_009786473.1"/>
</dbReference>
<keyword evidence="1" id="KW-1185">Reference proteome</keyword>
<accession>A0A1U7X1R8</accession>
<evidence type="ECO:0000313" key="6">
    <source>
        <dbReference type="RefSeq" id="XP_009784779.1"/>
    </source>
</evidence>
<proteinExistence type="predicted"/>
<dbReference type="RefSeq" id="XP_009784774.1">
    <property type="nucleotide sequence ID" value="XM_009786472.1"/>
</dbReference>
<evidence type="ECO:0000313" key="4">
    <source>
        <dbReference type="RefSeq" id="XP_009784776.1"/>
    </source>
</evidence>
<sequence length="169" mass="18779">MNDAPHDSTDQLFSRGFDNEDFDLVYEEAPLASFRVPAPIGSQVFSPVVATTAPPVDVFTSSTIPIANTSRVEIGSSSSNRMMKIVTIEVPEDGNLLKTSGQADIWLNPLIGLVEKSKLESHSSLRWMNDVVHSSLKINLTGTELMKRIVNTEQLVNDYRTEADNWREQ</sequence>
<name>A0A1U7X1R8_NICSY</name>
<dbReference type="RefSeq" id="XP_009784779.1">
    <property type="nucleotide sequence ID" value="XM_009786477.1"/>
</dbReference>
<evidence type="ECO:0000313" key="1">
    <source>
        <dbReference type="Proteomes" id="UP000189701"/>
    </source>
</evidence>